<dbReference type="AlphaFoldDB" id="A0A1P8WFE9"/>
<dbReference type="STRING" id="1891926.Fuma_02407"/>
<dbReference type="SUPFAM" id="SSF55073">
    <property type="entry name" value="Nucleotide cyclase"/>
    <property type="match status" value="1"/>
</dbReference>
<dbReference type="CDD" id="cd01949">
    <property type="entry name" value="GGDEF"/>
    <property type="match status" value="1"/>
</dbReference>
<dbReference type="PANTHER" id="PTHR45138:SF9">
    <property type="entry name" value="DIGUANYLATE CYCLASE DGCM-RELATED"/>
    <property type="match status" value="1"/>
</dbReference>
<name>A0A1P8WFE9_9PLAN</name>
<protein>
    <recommendedName>
        <fullName evidence="1">diguanylate cyclase</fullName>
        <ecNumber evidence="1">2.7.7.65</ecNumber>
    </recommendedName>
</protein>
<evidence type="ECO:0000259" key="3">
    <source>
        <dbReference type="PROSITE" id="PS50887"/>
    </source>
</evidence>
<organism evidence="4 5">
    <name type="scientific">Fuerstiella marisgermanici</name>
    <dbReference type="NCBI Taxonomy" id="1891926"/>
    <lineage>
        <taxon>Bacteria</taxon>
        <taxon>Pseudomonadati</taxon>
        <taxon>Planctomycetota</taxon>
        <taxon>Planctomycetia</taxon>
        <taxon>Planctomycetales</taxon>
        <taxon>Planctomycetaceae</taxon>
        <taxon>Fuerstiella</taxon>
    </lineage>
</organism>
<dbReference type="Gene3D" id="3.30.70.270">
    <property type="match status" value="1"/>
</dbReference>
<dbReference type="PROSITE" id="PS50887">
    <property type="entry name" value="GGDEF"/>
    <property type="match status" value="1"/>
</dbReference>
<reference evidence="4 5" key="1">
    <citation type="journal article" date="2016" name="Front. Microbiol.">
        <title>Fuerstia marisgermanicae gen. nov., sp. nov., an Unusual Member of the Phylum Planctomycetes from the German Wadden Sea.</title>
        <authorList>
            <person name="Kohn T."/>
            <person name="Heuer A."/>
            <person name="Jogler M."/>
            <person name="Vollmers J."/>
            <person name="Boedeker C."/>
            <person name="Bunk B."/>
            <person name="Rast P."/>
            <person name="Borchert D."/>
            <person name="Glockner I."/>
            <person name="Freese H.M."/>
            <person name="Klenk H.P."/>
            <person name="Overmann J."/>
            <person name="Kaster A.K."/>
            <person name="Rohde M."/>
            <person name="Wiegand S."/>
            <person name="Jogler C."/>
        </authorList>
    </citation>
    <scope>NUCLEOTIDE SEQUENCE [LARGE SCALE GENOMIC DNA]</scope>
    <source>
        <strain evidence="4 5">NH11</strain>
    </source>
</reference>
<dbReference type="Proteomes" id="UP000187735">
    <property type="component" value="Chromosome"/>
</dbReference>
<dbReference type="FunFam" id="3.30.70.270:FF:000001">
    <property type="entry name" value="Diguanylate cyclase domain protein"/>
    <property type="match status" value="1"/>
</dbReference>
<dbReference type="PANTHER" id="PTHR45138">
    <property type="entry name" value="REGULATORY COMPONENTS OF SENSORY TRANSDUCTION SYSTEM"/>
    <property type="match status" value="1"/>
</dbReference>
<dbReference type="GO" id="GO:0052621">
    <property type="term" value="F:diguanylate cyclase activity"/>
    <property type="evidence" value="ECO:0007669"/>
    <property type="project" value="UniProtKB-EC"/>
</dbReference>
<keyword evidence="5" id="KW-1185">Reference proteome</keyword>
<evidence type="ECO:0000313" key="4">
    <source>
        <dbReference type="EMBL" id="APZ92795.1"/>
    </source>
</evidence>
<dbReference type="KEGG" id="fmr:Fuma_02407"/>
<gene>
    <name evidence="4" type="primary">pleD_1</name>
    <name evidence="4" type="ORF">Fuma_02407</name>
</gene>
<evidence type="ECO:0000256" key="1">
    <source>
        <dbReference type="ARBA" id="ARBA00012528"/>
    </source>
</evidence>
<dbReference type="OrthoDB" id="244535at2"/>
<dbReference type="EMBL" id="CP017641">
    <property type="protein sequence ID" value="APZ92795.1"/>
    <property type="molecule type" value="Genomic_DNA"/>
</dbReference>
<feature type="domain" description="GGDEF" evidence="3">
    <location>
        <begin position="160"/>
        <end position="291"/>
    </location>
</feature>
<dbReference type="EC" id="2.7.7.65" evidence="1"/>
<dbReference type="InterPro" id="IPR029787">
    <property type="entry name" value="Nucleotide_cyclase"/>
</dbReference>
<evidence type="ECO:0000313" key="5">
    <source>
        <dbReference type="Proteomes" id="UP000187735"/>
    </source>
</evidence>
<dbReference type="Pfam" id="PF00990">
    <property type="entry name" value="GGDEF"/>
    <property type="match status" value="1"/>
</dbReference>
<evidence type="ECO:0000256" key="2">
    <source>
        <dbReference type="ARBA" id="ARBA00034247"/>
    </source>
</evidence>
<dbReference type="NCBIfam" id="TIGR00254">
    <property type="entry name" value="GGDEF"/>
    <property type="match status" value="1"/>
</dbReference>
<accession>A0A1P8WFE9</accession>
<dbReference type="RefSeq" id="WP_077024367.1">
    <property type="nucleotide sequence ID" value="NZ_CP017641.1"/>
</dbReference>
<comment type="catalytic activity">
    <reaction evidence="2">
        <text>2 GTP = 3',3'-c-di-GMP + 2 diphosphate</text>
        <dbReference type="Rhea" id="RHEA:24898"/>
        <dbReference type="ChEBI" id="CHEBI:33019"/>
        <dbReference type="ChEBI" id="CHEBI:37565"/>
        <dbReference type="ChEBI" id="CHEBI:58805"/>
        <dbReference type="EC" id="2.7.7.65"/>
    </reaction>
</comment>
<sequence length="291" mass="32792">MFSLPEPIEVCWRSKQPPSTSPLLRIHEPGNVEKPYDVLVRDVFPEINELGNEDSRQCIAAPTLLISDNNQIVTATQLLREGDDLCLVGSPWSLIEYRICRLHMNAARKTSQLTASKRRRELIMELKHHATTDSLTQVRNRRYLDRQLESDVQAAGCGSISLSVGLIDIDNFGDVNKAHGWPTGDRVLKQVCSIIKANIRSTDWVGRYGGEEFLVVLRNTNLTNARRILERLRESVERTQFESTAGIPFHVTMSIGVAQQNAEHQSRQQLLESVSRQTLAAKTAGRNCLRP</sequence>
<dbReference type="InterPro" id="IPR000160">
    <property type="entry name" value="GGDEF_dom"/>
</dbReference>
<proteinExistence type="predicted"/>
<dbReference type="InterPro" id="IPR050469">
    <property type="entry name" value="Diguanylate_Cyclase"/>
</dbReference>
<dbReference type="SMART" id="SM00267">
    <property type="entry name" value="GGDEF"/>
    <property type="match status" value="1"/>
</dbReference>
<dbReference type="InterPro" id="IPR043128">
    <property type="entry name" value="Rev_trsase/Diguanyl_cyclase"/>
</dbReference>